<dbReference type="RefSeq" id="WP_209333334.1">
    <property type="nucleotide sequence ID" value="NZ_JAGIYY010000001.1"/>
</dbReference>
<proteinExistence type="inferred from homology"/>
<keyword evidence="4" id="KW-0032">Aminotransferase</keyword>
<evidence type="ECO:0000256" key="1">
    <source>
        <dbReference type="ARBA" id="ARBA00001933"/>
    </source>
</evidence>
<organism evidence="4 5">
    <name type="scientific">Tianweitania sediminis</name>
    <dbReference type="NCBI Taxonomy" id="1502156"/>
    <lineage>
        <taxon>Bacteria</taxon>
        <taxon>Pseudomonadati</taxon>
        <taxon>Pseudomonadota</taxon>
        <taxon>Alphaproteobacteria</taxon>
        <taxon>Hyphomicrobiales</taxon>
        <taxon>Phyllobacteriaceae</taxon>
        <taxon>Tianweitania</taxon>
    </lineage>
</organism>
<dbReference type="PANTHER" id="PTHR43713:SF3">
    <property type="entry name" value="GLUTAMATE-1-SEMIALDEHYDE 2,1-AMINOMUTASE 1, CHLOROPLASTIC-RELATED"/>
    <property type="match status" value="1"/>
</dbReference>
<dbReference type="GO" id="GO:0030170">
    <property type="term" value="F:pyridoxal phosphate binding"/>
    <property type="evidence" value="ECO:0007669"/>
    <property type="project" value="InterPro"/>
</dbReference>
<dbReference type="EMBL" id="JAGIYY010000001">
    <property type="protein sequence ID" value="MBP0437316.1"/>
    <property type="molecule type" value="Genomic_DNA"/>
</dbReference>
<comment type="cofactor">
    <cofactor evidence="1">
        <name>pyridoxal 5'-phosphate</name>
        <dbReference type="ChEBI" id="CHEBI:597326"/>
    </cofactor>
</comment>
<protein>
    <submittedName>
        <fullName evidence="4">Aminotransferase class III-fold pyridoxal phosphate-dependent enzyme</fullName>
    </submittedName>
</protein>
<evidence type="ECO:0000313" key="4">
    <source>
        <dbReference type="EMBL" id="MBP0437316.1"/>
    </source>
</evidence>
<dbReference type="Gene3D" id="3.40.640.10">
    <property type="entry name" value="Type I PLP-dependent aspartate aminotransferase-like (Major domain)"/>
    <property type="match status" value="1"/>
</dbReference>
<keyword evidence="5" id="KW-1185">Reference proteome</keyword>
<dbReference type="GO" id="GO:0008483">
    <property type="term" value="F:transaminase activity"/>
    <property type="evidence" value="ECO:0007669"/>
    <property type="project" value="UniProtKB-KW"/>
</dbReference>
<evidence type="ECO:0000256" key="2">
    <source>
        <dbReference type="ARBA" id="ARBA00022898"/>
    </source>
</evidence>
<evidence type="ECO:0000313" key="5">
    <source>
        <dbReference type="Proteomes" id="UP000666240"/>
    </source>
</evidence>
<comment type="similarity">
    <text evidence="3">Belongs to the class-III pyridoxal-phosphate-dependent aminotransferase family.</text>
</comment>
<dbReference type="InterPro" id="IPR015421">
    <property type="entry name" value="PyrdxlP-dep_Trfase_major"/>
</dbReference>
<comment type="caution">
    <text evidence="4">The sequence shown here is derived from an EMBL/GenBank/DDBJ whole genome shotgun (WGS) entry which is preliminary data.</text>
</comment>
<accession>A0A8J7RHI3</accession>
<keyword evidence="4" id="KW-0808">Transferase</keyword>
<dbReference type="InterPro" id="IPR015424">
    <property type="entry name" value="PyrdxlP-dep_Trfase"/>
</dbReference>
<dbReference type="SUPFAM" id="SSF53383">
    <property type="entry name" value="PLP-dependent transferases"/>
    <property type="match status" value="1"/>
</dbReference>
<dbReference type="NCBIfam" id="NF005453">
    <property type="entry name" value="PRK07046.1"/>
    <property type="match status" value="1"/>
</dbReference>
<gene>
    <name evidence="4" type="ORF">J5Y06_01460</name>
</gene>
<dbReference type="InterPro" id="IPR005814">
    <property type="entry name" value="Aminotrans_3"/>
</dbReference>
<reference evidence="4" key="1">
    <citation type="submission" date="2021-03" db="EMBL/GenBank/DDBJ databases">
        <title>Genome sequencing and assembly of Tianweitania sediminis.</title>
        <authorList>
            <person name="Chhetri G."/>
        </authorList>
    </citation>
    <scope>NUCLEOTIDE SEQUENCE</scope>
    <source>
        <strain evidence="4">Z8</strain>
    </source>
</reference>
<dbReference type="InterPro" id="IPR015422">
    <property type="entry name" value="PyrdxlP-dep_Trfase_small"/>
</dbReference>
<dbReference type="Pfam" id="PF00202">
    <property type="entry name" value="Aminotran_3"/>
    <property type="match status" value="1"/>
</dbReference>
<evidence type="ECO:0000256" key="3">
    <source>
        <dbReference type="RuleBase" id="RU003560"/>
    </source>
</evidence>
<dbReference type="Proteomes" id="UP000666240">
    <property type="component" value="Unassembled WGS sequence"/>
</dbReference>
<dbReference type="AlphaFoldDB" id="A0A8J7RHI3"/>
<keyword evidence="2 3" id="KW-0663">Pyridoxal phosphate</keyword>
<name>A0A8J7RHI3_9HYPH</name>
<dbReference type="PANTHER" id="PTHR43713">
    <property type="entry name" value="GLUTAMATE-1-SEMIALDEHYDE 2,1-AMINOMUTASE"/>
    <property type="match status" value="1"/>
</dbReference>
<dbReference type="Gene3D" id="3.90.1150.10">
    <property type="entry name" value="Aspartate Aminotransferase, domain 1"/>
    <property type="match status" value="1"/>
</dbReference>
<sequence>MEKAALEAGARMLLPQATAAYEVKRPKSAAFALADNGFFDRVPMYWMLDWPTPFPMVVAEATGARLTDVDGNTVIDLCLGDTGAMFGHGPEPVLRALGRSALQGLTTMLPSPDVGVVGRLLAERFGLSRWQVAATASDSNRFAIRAARAVTDRRKILVFDGCYHGAVDETLVDLVDGRTQARGSLLGQAAELGESTVAVPFNDEAALEAALAHGDIACVLAEPAMTNCGMILPAPGFHKALRALSRQHGTLLVIDETHTISTGLGGYSAAYGLEPDILVVGKPIGGGIPVSVWGMSEEVALRFDDARRARNASGHSGIGTTLSGSALQLACLRACLEEVMTVEAYRAMHRSADIVEAGLRSAIEDCDLPWHVSRIGARLEIVFSATPPSNAEQSREASSEVIEHALHLLLLERGFLLTPFHNMVLVCPALQEADAIRFTRAYREVLGELVHASRRT</sequence>